<feature type="region of interest" description="Disordered" evidence="1">
    <location>
        <begin position="78"/>
        <end position="110"/>
    </location>
</feature>
<protein>
    <submittedName>
        <fullName evidence="2">Uncharacterized protein</fullName>
    </submittedName>
</protein>
<evidence type="ECO:0000313" key="2">
    <source>
        <dbReference type="EMBL" id="KAB1220786.1"/>
    </source>
</evidence>
<comment type="caution">
    <text evidence="2">The sequence shown here is derived from an EMBL/GenBank/DDBJ whole genome shotgun (WGS) entry which is preliminary data.</text>
</comment>
<accession>A0A6A1W8Y7</accession>
<keyword evidence="3" id="KW-1185">Reference proteome</keyword>
<name>A0A6A1W8Y7_9ROSI</name>
<sequence length="147" mass="15665">MRTREGQVISLPSKPSTSVIDPQGQLERVLSEDQVLNNHAWKDREQDEGLVAPMDTPDKPTTHVLMISIWPCHDLGPQQDLGLQSSQAAADHQTKDSQDKGCLPPVATTSGEVPPLMVVSGGEAQRIVLRVGGASPLIEVQGSGATV</sequence>
<reference evidence="2 3" key="1">
    <citation type="journal article" date="2019" name="Plant Biotechnol. J.">
        <title>The red bayberry genome and genetic basis of sex determination.</title>
        <authorList>
            <person name="Jia H.M."/>
            <person name="Jia H.J."/>
            <person name="Cai Q.L."/>
            <person name="Wang Y."/>
            <person name="Zhao H.B."/>
            <person name="Yang W.F."/>
            <person name="Wang G.Y."/>
            <person name="Li Y.H."/>
            <person name="Zhan D.L."/>
            <person name="Shen Y.T."/>
            <person name="Niu Q.F."/>
            <person name="Chang L."/>
            <person name="Qiu J."/>
            <person name="Zhao L."/>
            <person name="Xie H.B."/>
            <person name="Fu W.Y."/>
            <person name="Jin J."/>
            <person name="Li X.W."/>
            <person name="Jiao Y."/>
            <person name="Zhou C.C."/>
            <person name="Tu T."/>
            <person name="Chai C.Y."/>
            <person name="Gao J.L."/>
            <person name="Fan L.J."/>
            <person name="van de Weg E."/>
            <person name="Wang J.Y."/>
            <person name="Gao Z.S."/>
        </authorList>
    </citation>
    <scope>NUCLEOTIDE SEQUENCE [LARGE SCALE GENOMIC DNA]</scope>
    <source>
        <tissue evidence="2">Leaves</tissue>
    </source>
</reference>
<dbReference type="AlphaFoldDB" id="A0A6A1W8Y7"/>
<proteinExistence type="predicted"/>
<feature type="region of interest" description="Disordered" evidence="1">
    <location>
        <begin position="1"/>
        <end position="23"/>
    </location>
</feature>
<gene>
    <name evidence="2" type="ORF">CJ030_MR3G027885</name>
</gene>
<evidence type="ECO:0000313" key="3">
    <source>
        <dbReference type="Proteomes" id="UP000516437"/>
    </source>
</evidence>
<evidence type="ECO:0000256" key="1">
    <source>
        <dbReference type="SAM" id="MobiDB-lite"/>
    </source>
</evidence>
<organism evidence="2 3">
    <name type="scientific">Morella rubra</name>
    <name type="common">Chinese bayberry</name>
    <dbReference type="NCBI Taxonomy" id="262757"/>
    <lineage>
        <taxon>Eukaryota</taxon>
        <taxon>Viridiplantae</taxon>
        <taxon>Streptophyta</taxon>
        <taxon>Embryophyta</taxon>
        <taxon>Tracheophyta</taxon>
        <taxon>Spermatophyta</taxon>
        <taxon>Magnoliopsida</taxon>
        <taxon>eudicotyledons</taxon>
        <taxon>Gunneridae</taxon>
        <taxon>Pentapetalae</taxon>
        <taxon>rosids</taxon>
        <taxon>fabids</taxon>
        <taxon>Fagales</taxon>
        <taxon>Myricaceae</taxon>
        <taxon>Morella</taxon>
    </lineage>
</organism>
<dbReference type="EMBL" id="RXIC02000021">
    <property type="protein sequence ID" value="KAB1220786.1"/>
    <property type="molecule type" value="Genomic_DNA"/>
</dbReference>
<dbReference type="Proteomes" id="UP000516437">
    <property type="component" value="Chromosome 3"/>
</dbReference>